<dbReference type="SUPFAM" id="SSF63817">
    <property type="entry name" value="Sortase"/>
    <property type="match status" value="1"/>
</dbReference>
<dbReference type="InterPro" id="IPR009835">
    <property type="entry name" value="SrtB"/>
</dbReference>
<dbReference type="AlphaFoldDB" id="D0WFJ2"/>
<gene>
    <name evidence="2" type="ORF">HMPREF0762_00591</name>
</gene>
<dbReference type="Proteomes" id="UP000006001">
    <property type="component" value="Unassembled WGS sequence"/>
</dbReference>
<comment type="caution">
    <text evidence="2">The sequence shown here is derived from an EMBL/GenBank/DDBJ whole genome shotgun (WGS) entry which is preliminary data.</text>
</comment>
<accession>D0WFJ2</accession>
<name>D0WFJ2_SLAES</name>
<dbReference type="HOGENOM" id="CLU_034078_2_0_11"/>
<evidence type="ECO:0000256" key="1">
    <source>
        <dbReference type="SAM" id="MobiDB-lite"/>
    </source>
</evidence>
<keyword evidence="3" id="KW-1185">Reference proteome</keyword>
<protein>
    <submittedName>
        <fullName evidence="2">Tat pathway signal sequence domain protein</fullName>
    </submittedName>
</protein>
<feature type="region of interest" description="Disordered" evidence="1">
    <location>
        <begin position="34"/>
        <end position="69"/>
    </location>
</feature>
<evidence type="ECO:0000313" key="2">
    <source>
        <dbReference type="EMBL" id="EEZ61255.1"/>
    </source>
</evidence>
<dbReference type="OrthoDB" id="3172795at2"/>
<evidence type="ECO:0000313" key="3">
    <source>
        <dbReference type="Proteomes" id="UP000006001"/>
    </source>
</evidence>
<dbReference type="GeneID" id="85007205"/>
<sequence length="301" mass="31992">MRARFLYTVGAACILLALGGAIFIARAPADQGARSPFDGNASNDRGDMPAARSNEPPAGAAAGDDGSDPWQRLAMVNPDAIGWIDVPGTRIDHVVVASPPGYPDWYLSHDFQGRRSFVGCPYLDAACGNSLSDTPGCFIVYGHNLGPIDGGMFGDFENYRDEDWRSDRLRGTLRTPAGDIVLEFFAAETVDASRTGIEDLGISMNDLEGSMAAIANRCGFKELQKSKQNATLPTYVGSQAADDACGIEGGPTACADGHAGEPRAEDSLFVFCTCSYTTWSNERTLVYARGHMKEAPDGASS</sequence>
<proteinExistence type="predicted"/>
<reference evidence="2" key="1">
    <citation type="submission" date="2009-10" db="EMBL/GenBank/DDBJ databases">
        <authorList>
            <person name="Weinstock G."/>
            <person name="Sodergren E."/>
            <person name="Clifton S."/>
            <person name="Fulton L."/>
            <person name="Fulton B."/>
            <person name="Courtney L."/>
            <person name="Fronick C."/>
            <person name="Harrison M."/>
            <person name="Strong C."/>
            <person name="Farmer C."/>
            <person name="Delahaunty K."/>
            <person name="Markovic C."/>
            <person name="Hall O."/>
            <person name="Minx P."/>
            <person name="Tomlinson C."/>
            <person name="Mitreva M."/>
            <person name="Nelson J."/>
            <person name="Hou S."/>
            <person name="Wollam A."/>
            <person name="Pepin K.H."/>
            <person name="Johnson M."/>
            <person name="Bhonagiri V."/>
            <person name="Nash W.E."/>
            <person name="Warren W."/>
            <person name="Chinwalla A."/>
            <person name="Mardis E.R."/>
            <person name="Wilson R.K."/>
        </authorList>
    </citation>
    <scope>NUCLEOTIDE SEQUENCE [LARGE SCALE GENOMIC DNA]</scope>
    <source>
        <strain evidence="2">ATCC 700122</strain>
    </source>
</reference>
<dbReference type="CDD" id="cd05826">
    <property type="entry name" value="Sortase_B"/>
    <property type="match status" value="1"/>
</dbReference>
<dbReference type="EMBL" id="ACUX02000006">
    <property type="protein sequence ID" value="EEZ61255.1"/>
    <property type="molecule type" value="Genomic_DNA"/>
</dbReference>
<dbReference type="eggNOG" id="COG4509">
    <property type="taxonomic scope" value="Bacteria"/>
</dbReference>
<dbReference type="RefSeq" id="WP_006361835.1">
    <property type="nucleotide sequence ID" value="NZ_GG700630.1"/>
</dbReference>
<organism evidence="2 3">
    <name type="scientific">Slackia exigua (strain ATCC 700122 / DSM 15923 / CIP 105133 / JCM 11022 / KCTC 5966 / S-7)</name>
    <dbReference type="NCBI Taxonomy" id="649764"/>
    <lineage>
        <taxon>Bacteria</taxon>
        <taxon>Bacillati</taxon>
        <taxon>Actinomycetota</taxon>
        <taxon>Coriobacteriia</taxon>
        <taxon>Eggerthellales</taxon>
        <taxon>Eggerthellaceae</taxon>
        <taxon>Slackia</taxon>
    </lineage>
</organism>
<dbReference type="STRING" id="649764.HMPREF0762_00591"/>
<dbReference type="Gene3D" id="2.40.260.10">
    <property type="entry name" value="Sortase"/>
    <property type="match status" value="1"/>
</dbReference>
<dbReference type="InterPro" id="IPR023365">
    <property type="entry name" value="Sortase_dom-sf"/>
</dbReference>